<keyword evidence="11" id="KW-1185">Reference proteome</keyword>
<proteinExistence type="inferred from homology"/>
<dbReference type="PROSITE" id="PS50056">
    <property type="entry name" value="TYR_PHOSPHATASE_2"/>
    <property type="match status" value="1"/>
</dbReference>
<feature type="region of interest" description="Disordered" evidence="7">
    <location>
        <begin position="1"/>
        <end position="24"/>
    </location>
</feature>
<reference evidence="11" key="1">
    <citation type="journal article" date="2006" name="Science">
        <title>Ancient noncoding elements conserved in the human genome.</title>
        <authorList>
            <person name="Venkatesh B."/>
            <person name="Kirkness E.F."/>
            <person name="Loh Y.H."/>
            <person name="Halpern A.L."/>
            <person name="Lee A.P."/>
            <person name="Johnson J."/>
            <person name="Dandona N."/>
            <person name="Viswanathan L.D."/>
            <person name="Tay A."/>
            <person name="Venter J.C."/>
            <person name="Strausberg R.L."/>
            <person name="Brenner S."/>
        </authorList>
    </citation>
    <scope>NUCLEOTIDE SEQUENCE [LARGE SCALE GENOMIC DNA]</scope>
</reference>
<dbReference type="GO" id="GO:0004722">
    <property type="term" value="F:protein serine/threonine phosphatase activity"/>
    <property type="evidence" value="ECO:0007669"/>
    <property type="project" value="UniProtKB-EC"/>
</dbReference>
<dbReference type="PRINTS" id="PR01910">
    <property type="entry name" value="ADSPHPHTASEB"/>
</dbReference>
<sequence>PAAPHRGNWSRPPAPHRQHSPPPVPVLRAGFPLSGLAAMSQITPCLYLSNGSAAANRPLLASRGITCVVNVTVELPSPHWPDVEHVTVPLPDLPHAPLSLYFDTIADKVRSVSARQGRTLIHCVAGISRSASLCLAYLIKYHQHSLLQAYQWVKARRPIIRPNVGFWRQLVEYERRVSGRNSVKMVVSGLGLGLIPQVSQRQPASGLSPFWALR</sequence>
<dbReference type="InterPro" id="IPR029021">
    <property type="entry name" value="Prot-tyrosine_phosphatase-like"/>
</dbReference>
<evidence type="ECO:0000256" key="5">
    <source>
        <dbReference type="ARBA" id="ARBA00047761"/>
    </source>
</evidence>
<dbReference type="InterPro" id="IPR000387">
    <property type="entry name" value="Tyr_Pase_dom"/>
</dbReference>
<reference evidence="11" key="2">
    <citation type="journal article" date="2007" name="PLoS Biol.">
        <title>Survey sequencing and comparative analysis of the elephant shark (Callorhinchus milii) genome.</title>
        <authorList>
            <person name="Venkatesh B."/>
            <person name="Kirkness E.F."/>
            <person name="Loh Y.H."/>
            <person name="Halpern A.L."/>
            <person name="Lee A.P."/>
            <person name="Johnson J."/>
            <person name="Dandona N."/>
            <person name="Viswanathan L.D."/>
            <person name="Tay A."/>
            <person name="Venter J.C."/>
            <person name="Strausberg R.L."/>
            <person name="Brenner S."/>
        </authorList>
    </citation>
    <scope>NUCLEOTIDE SEQUENCE [LARGE SCALE GENOMIC DNA]</scope>
</reference>
<dbReference type="PANTHER" id="PTHR45961:SF8">
    <property type="entry name" value="DUAL SPECIFICITY PHOSPHATASE 14"/>
    <property type="match status" value="1"/>
</dbReference>
<feature type="domain" description="Tyrosine specific protein phosphatases" evidence="9">
    <location>
        <begin position="103"/>
        <end position="158"/>
    </location>
</feature>
<evidence type="ECO:0000256" key="4">
    <source>
        <dbReference type="ARBA" id="ARBA00022912"/>
    </source>
</evidence>
<dbReference type="GeneTree" id="ENSGT00940000164527"/>
<reference evidence="11" key="3">
    <citation type="journal article" date="2014" name="Nature">
        <title>Elephant shark genome provides unique insights into gnathostome evolution.</title>
        <authorList>
            <consortium name="International Elephant Shark Genome Sequencing Consortium"/>
            <person name="Venkatesh B."/>
            <person name="Lee A.P."/>
            <person name="Ravi V."/>
            <person name="Maurya A.K."/>
            <person name="Lian M.M."/>
            <person name="Swann J.B."/>
            <person name="Ohta Y."/>
            <person name="Flajnik M.F."/>
            <person name="Sutoh Y."/>
            <person name="Kasahara M."/>
            <person name="Hoon S."/>
            <person name="Gangu V."/>
            <person name="Roy S.W."/>
            <person name="Irimia M."/>
            <person name="Korzh V."/>
            <person name="Kondrychyn I."/>
            <person name="Lim Z.W."/>
            <person name="Tay B.H."/>
            <person name="Tohari S."/>
            <person name="Kong K.W."/>
            <person name="Ho S."/>
            <person name="Lorente-Galdos B."/>
            <person name="Quilez J."/>
            <person name="Marques-Bonet T."/>
            <person name="Raney B.J."/>
            <person name="Ingham P.W."/>
            <person name="Tay A."/>
            <person name="Hillier L.W."/>
            <person name="Minx P."/>
            <person name="Boehm T."/>
            <person name="Wilson R.K."/>
            <person name="Brenner S."/>
            <person name="Warren W.C."/>
        </authorList>
    </citation>
    <scope>NUCLEOTIDE SEQUENCE [LARGE SCALE GENOMIC DNA]</scope>
</reference>
<evidence type="ECO:0000256" key="6">
    <source>
        <dbReference type="ARBA" id="ARBA00048336"/>
    </source>
</evidence>
<dbReference type="InterPro" id="IPR016130">
    <property type="entry name" value="Tyr_Pase_AS"/>
</dbReference>
<organism evidence="10 11">
    <name type="scientific">Callorhinchus milii</name>
    <name type="common">Ghost shark</name>
    <dbReference type="NCBI Taxonomy" id="7868"/>
    <lineage>
        <taxon>Eukaryota</taxon>
        <taxon>Metazoa</taxon>
        <taxon>Chordata</taxon>
        <taxon>Craniata</taxon>
        <taxon>Vertebrata</taxon>
        <taxon>Chondrichthyes</taxon>
        <taxon>Holocephali</taxon>
        <taxon>Chimaeriformes</taxon>
        <taxon>Callorhinchidae</taxon>
        <taxon>Callorhinchus</taxon>
    </lineage>
</organism>
<evidence type="ECO:0000256" key="7">
    <source>
        <dbReference type="SAM" id="MobiDB-lite"/>
    </source>
</evidence>
<dbReference type="SMART" id="SM00195">
    <property type="entry name" value="DSPc"/>
    <property type="match status" value="1"/>
</dbReference>
<evidence type="ECO:0000256" key="3">
    <source>
        <dbReference type="ARBA" id="ARBA00022801"/>
    </source>
</evidence>
<evidence type="ECO:0000259" key="8">
    <source>
        <dbReference type="PROSITE" id="PS50054"/>
    </source>
</evidence>
<keyword evidence="4" id="KW-0904">Protein phosphatase</keyword>
<name>A0A4W3I3D5_CALMI</name>
<dbReference type="PRINTS" id="PR01908">
    <property type="entry name" value="ADSPHPHTASE"/>
</dbReference>
<evidence type="ECO:0000313" key="11">
    <source>
        <dbReference type="Proteomes" id="UP000314986"/>
    </source>
</evidence>
<feature type="domain" description="Tyrosine-protein phosphatase" evidence="8">
    <location>
        <begin position="38"/>
        <end position="179"/>
    </location>
</feature>
<reference evidence="10" key="5">
    <citation type="submission" date="2025-09" db="UniProtKB">
        <authorList>
            <consortium name="Ensembl"/>
        </authorList>
    </citation>
    <scope>IDENTIFICATION</scope>
</reference>
<dbReference type="Proteomes" id="UP000314986">
    <property type="component" value="Unassembled WGS sequence"/>
</dbReference>
<dbReference type="PROSITE" id="PS50054">
    <property type="entry name" value="TYR_PHOSPHATASE_DUAL"/>
    <property type="match status" value="1"/>
</dbReference>
<dbReference type="Pfam" id="PF00782">
    <property type="entry name" value="DSPc"/>
    <property type="match status" value="1"/>
</dbReference>
<dbReference type="InterPro" id="IPR020420">
    <property type="entry name" value="Atypical_DUSP_subfamB"/>
</dbReference>
<dbReference type="InterPro" id="IPR052103">
    <property type="entry name" value="Dual_spec_Phospatases"/>
</dbReference>
<dbReference type="InterPro" id="IPR020422">
    <property type="entry name" value="TYR_PHOSPHATASE_DUAL_dom"/>
</dbReference>
<keyword evidence="3" id="KW-0378">Hydrolase</keyword>
<dbReference type="EC" id="3.1.3.16" evidence="2"/>
<comment type="similarity">
    <text evidence="1">Belongs to the protein-tyrosine phosphatase family. Non-receptor class dual specificity subfamily.</text>
</comment>
<dbReference type="SUPFAM" id="SSF52799">
    <property type="entry name" value="(Phosphotyrosine protein) phosphatases II"/>
    <property type="match status" value="1"/>
</dbReference>
<comment type="catalytic activity">
    <reaction evidence="6">
        <text>O-phospho-L-threonyl-[protein] + H2O = L-threonyl-[protein] + phosphate</text>
        <dbReference type="Rhea" id="RHEA:47004"/>
        <dbReference type="Rhea" id="RHEA-COMP:11060"/>
        <dbReference type="Rhea" id="RHEA-COMP:11605"/>
        <dbReference type="ChEBI" id="CHEBI:15377"/>
        <dbReference type="ChEBI" id="CHEBI:30013"/>
        <dbReference type="ChEBI" id="CHEBI:43474"/>
        <dbReference type="ChEBI" id="CHEBI:61977"/>
        <dbReference type="EC" id="3.1.3.16"/>
    </reaction>
</comment>
<evidence type="ECO:0000256" key="1">
    <source>
        <dbReference type="ARBA" id="ARBA00008601"/>
    </source>
</evidence>
<dbReference type="AlphaFoldDB" id="A0A4W3I3D5"/>
<dbReference type="OMA" id="VEMIYFA"/>
<evidence type="ECO:0000259" key="9">
    <source>
        <dbReference type="PROSITE" id="PS50056"/>
    </source>
</evidence>
<accession>A0A4W3I3D5</accession>
<evidence type="ECO:0000256" key="2">
    <source>
        <dbReference type="ARBA" id="ARBA00013081"/>
    </source>
</evidence>
<gene>
    <name evidence="10" type="primary">LOC103189291</name>
</gene>
<dbReference type="InterPro" id="IPR000340">
    <property type="entry name" value="Dual-sp_phosphatase_cat-dom"/>
</dbReference>
<dbReference type="Gene3D" id="3.90.190.10">
    <property type="entry name" value="Protein tyrosine phosphatase superfamily"/>
    <property type="match status" value="1"/>
</dbReference>
<comment type="catalytic activity">
    <reaction evidence="5">
        <text>O-phospho-L-seryl-[protein] + H2O = L-seryl-[protein] + phosphate</text>
        <dbReference type="Rhea" id="RHEA:20629"/>
        <dbReference type="Rhea" id="RHEA-COMP:9863"/>
        <dbReference type="Rhea" id="RHEA-COMP:11604"/>
        <dbReference type="ChEBI" id="CHEBI:15377"/>
        <dbReference type="ChEBI" id="CHEBI:29999"/>
        <dbReference type="ChEBI" id="CHEBI:43474"/>
        <dbReference type="ChEBI" id="CHEBI:83421"/>
        <dbReference type="EC" id="3.1.3.16"/>
    </reaction>
</comment>
<dbReference type="InParanoid" id="A0A4W3I3D5"/>
<reference evidence="10" key="4">
    <citation type="submission" date="2025-08" db="UniProtKB">
        <authorList>
            <consortium name="Ensembl"/>
        </authorList>
    </citation>
    <scope>IDENTIFICATION</scope>
</reference>
<dbReference type="STRING" id="7868.ENSCMIP00000015619"/>
<dbReference type="GO" id="GO:0017017">
    <property type="term" value="F:MAP kinase tyrosine/serine/threonine phosphatase activity"/>
    <property type="evidence" value="ECO:0007669"/>
    <property type="project" value="InterPro"/>
</dbReference>
<dbReference type="GO" id="GO:0005737">
    <property type="term" value="C:cytoplasm"/>
    <property type="evidence" value="ECO:0007669"/>
    <property type="project" value="TreeGrafter"/>
</dbReference>
<dbReference type="Ensembl" id="ENSCMIT00000015939.1">
    <property type="protein sequence ID" value="ENSCMIP00000015619.1"/>
    <property type="gene ID" value="ENSCMIG00000007611.1"/>
</dbReference>
<protein>
    <recommendedName>
        <fullName evidence="2">protein-serine/threonine phosphatase</fullName>
        <ecNumber evidence="2">3.1.3.16</ecNumber>
    </recommendedName>
</protein>
<evidence type="ECO:0000313" key="10">
    <source>
        <dbReference type="Ensembl" id="ENSCMIP00000015619.1"/>
    </source>
</evidence>
<dbReference type="PROSITE" id="PS00383">
    <property type="entry name" value="TYR_PHOSPHATASE_1"/>
    <property type="match status" value="1"/>
</dbReference>
<dbReference type="PANTHER" id="PTHR45961">
    <property type="entry name" value="IP21249P"/>
    <property type="match status" value="1"/>
</dbReference>